<evidence type="ECO:0000313" key="10">
    <source>
        <dbReference type="EMBL" id="TXK80231.1"/>
    </source>
</evidence>
<keyword evidence="11" id="KW-1185">Reference proteome</keyword>
<feature type="coiled-coil region" evidence="7">
    <location>
        <begin position="136"/>
        <end position="163"/>
    </location>
</feature>
<proteinExistence type="inferred from homology"/>
<organism evidence="10 11">
    <name type="scientific">Rheinheimera tangshanensis</name>
    <dbReference type="NCBI Taxonomy" id="400153"/>
    <lineage>
        <taxon>Bacteria</taxon>
        <taxon>Pseudomonadati</taxon>
        <taxon>Pseudomonadota</taxon>
        <taxon>Gammaproteobacteria</taxon>
        <taxon>Chromatiales</taxon>
        <taxon>Chromatiaceae</taxon>
        <taxon>Rheinheimera</taxon>
    </lineage>
</organism>
<dbReference type="PANTHER" id="PTHR30386:SF28">
    <property type="entry name" value="EXPORTED PROTEIN"/>
    <property type="match status" value="1"/>
</dbReference>
<dbReference type="PROSITE" id="PS00543">
    <property type="entry name" value="HLYD_FAMILY"/>
    <property type="match status" value="1"/>
</dbReference>
<protein>
    <submittedName>
        <fullName evidence="10">HlyD family efflux transporter periplasmic adaptor subunit</fullName>
    </submittedName>
</protein>
<evidence type="ECO:0000256" key="1">
    <source>
        <dbReference type="ARBA" id="ARBA00004167"/>
    </source>
</evidence>
<dbReference type="Pfam" id="PF26002">
    <property type="entry name" value="Beta-barrel_AprE"/>
    <property type="match status" value="1"/>
</dbReference>
<feature type="domain" description="AprE-like beta-barrel" evidence="9">
    <location>
        <begin position="306"/>
        <end position="395"/>
    </location>
</feature>
<dbReference type="Proteomes" id="UP000321814">
    <property type="component" value="Unassembled WGS sequence"/>
</dbReference>
<comment type="similarity">
    <text evidence="2">Belongs to the membrane fusion protein (MFP) (TC 8.A.1) family.</text>
</comment>
<dbReference type="SUPFAM" id="SSF111369">
    <property type="entry name" value="HlyD-like secretion proteins"/>
    <property type="match status" value="1"/>
</dbReference>
<comment type="subcellular location">
    <subcellularLocation>
        <location evidence="1">Membrane</location>
        <topology evidence="1">Single-pass membrane protein</topology>
    </subcellularLocation>
</comment>
<name>A0A5C8LS97_9GAMM</name>
<dbReference type="OrthoDB" id="9775513at2"/>
<feature type="domain" description="Multidrug resistance protein MdtA-like barrel-sandwich hybrid" evidence="8">
    <location>
        <begin position="71"/>
        <end position="294"/>
    </location>
</feature>
<dbReference type="PANTHER" id="PTHR30386">
    <property type="entry name" value="MEMBRANE FUSION SUBUNIT OF EMRAB-TOLC MULTIDRUG EFFLUX PUMP"/>
    <property type="match status" value="1"/>
</dbReference>
<keyword evidence="4" id="KW-0812">Transmembrane</keyword>
<dbReference type="AlphaFoldDB" id="A0A5C8LS97"/>
<keyword evidence="6" id="KW-0472">Membrane</keyword>
<dbReference type="EMBL" id="VRLR01000007">
    <property type="protein sequence ID" value="TXK80231.1"/>
    <property type="molecule type" value="Genomic_DNA"/>
</dbReference>
<dbReference type="GO" id="GO:0009306">
    <property type="term" value="P:protein secretion"/>
    <property type="evidence" value="ECO:0007669"/>
    <property type="project" value="InterPro"/>
</dbReference>
<dbReference type="InterPro" id="IPR058982">
    <property type="entry name" value="Beta-barrel_AprE"/>
</dbReference>
<keyword evidence="3" id="KW-0813">Transport</keyword>
<evidence type="ECO:0000256" key="5">
    <source>
        <dbReference type="ARBA" id="ARBA00022989"/>
    </source>
</evidence>
<accession>A0A5C8LS97</accession>
<dbReference type="Gene3D" id="2.40.50.100">
    <property type="match status" value="1"/>
</dbReference>
<dbReference type="InterPro" id="IPR058625">
    <property type="entry name" value="MdtA-like_BSH"/>
</dbReference>
<dbReference type="GO" id="GO:0016020">
    <property type="term" value="C:membrane"/>
    <property type="evidence" value="ECO:0007669"/>
    <property type="project" value="UniProtKB-SubCell"/>
</dbReference>
<feature type="coiled-coil region" evidence="7">
    <location>
        <begin position="195"/>
        <end position="229"/>
    </location>
</feature>
<dbReference type="InterPro" id="IPR050739">
    <property type="entry name" value="MFP"/>
</dbReference>
<keyword evidence="5" id="KW-1133">Transmembrane helix</keyword>
<dbReference type="RefSeq" id="WP_147904532.1">
    <property type="nucleotide sequence ID" value="NZ_BAAAGC010000009.1"/>
</dbReference>
<evidence type="ECO:0000259" key="9">
    <source>
        <dbReference type="Pfam" id="PF26002"/>
    </source>
</evidence>
<evidence type="ECO:0000256" key="7">
    <source>
        <dbReference type="SAM" id="Coils"/>
    </source>
</evidence>
<dbReference type="PRINTS" id="PR01490">
    <property type="entry name" value="RTXTOXIND"/>
</dbReference>
<evidence type="ECO:0000256" key="3">
    <source>
        <dbReference type="ARBA" id="ARBA00022448"/>
    </source>
</evidence>
<evidence type="ECO:0000259" key="8">
    <source>
        <dbReference type="Pfam" id="PF25917"/>
    </source>
</evidence>
<gene>
    <name evidence="10" type="ORF">FU839_11905</name>
</gene>
<dbReference type="Pfam" id="PF25917">
    <property type="entry name" value="BSH_RND"/>
    <property type="match status" value="1"/>
</dbReference>
<dbReference type="InterPro" id="IPR006144">
    <property type="entry name" value="Secretion_HlyD_CS"/>
</dbReference>
<evidence type="ECO:0000313" key="11">
    <source>
        <dbReference type="Proteomes" id="UP000321814"/>
    </source>
</evidence>
<sequence>MSSESLFRPEAVKQQGVKLDGDVIIAQPIKATVLVAALVSTVILALIFLSQSSFNRKETVNGYLKPDLGVARIAPQRNGTIVTLYVEDGQTVQAGQKLALISSDEYLEQGNNLSSQLLAALEQQRTNLMFRLSEYEVSYRQQKEALEGRLANIKSQLSEIKSQQSVMAERLRLNEQKLKDFKHLREQGHISNTELNNLRESVLTMQQQQKDLQINYQAQQGQLIQLEAQYQALPNDYEQQKVQVSTELAQLSQQQTEMTARSEVLLTAPVAGRVTNLVAELGSMALAGKSILTIVPENSTLYAVLLVPTRAFGFIQPGQETRMRYEAFPYQRFGLYKGEIVQYSKSVLLPNEVSMPVPVNEPMYQVHVKLESQAVNAYGAEVMLQSGMLLSADIVLEQRSLLNWLFEPIISLRGRL</sequence>
<comment type="caution">
    <text evidence="10">The sequence shown here is derived from an EMBL/GenBank/DDBJ whole genome shotgun (WGS) entry which is preliminary data.</text>
</comment>
<keyword evidence="7" id="KW-0175">Coiled coil</keyword>
<evidence type="ECO:0000256" key="2">
    <source>
        <dbReference type="ARBA" id="ARBA00009477"/>
    </source>
</evidence>
<reference evidence="10 11" key="1">
    <citation type="submission" date="2019-08" db="EMBL/GenBank/DDBJ databases">
        <title>Draft genome analysis of Rheinheimera tangshanensis isolated from the roots of fresh rice plants (Oryza sativa).</title>
        <authorList>
            <person name="Yu Q."/>
            <person name="Qi Y."/>
            <person name="Zhang H."/>
            <person name="Pu J."/>
        </authorList>
    </citation>
    <scope>NUCLEOTIDE SEQUENCE [LARGE SCALE GENOMIC DNA]</scope>
    <source>
        <strain evidence="10 11">JA3-B52</strain>
    </source>
</reference>
<evidence type="ECO:0000256" key="6">
    <source>
        <dbReference type="ARBA" id="ARBA00023136"/>
    </source>
</evidence>
<evidence type="ECO:0000256" key="4">
    <source>
        <dbReference type="ARBA" id="ARBA00022692"/>
    </source>
</evidence>